<dbReference type="GeneID" id="8851564"/>
<evidence type="ECO:0000313" key="2">
    <source>
        <dbReference type="Proteomes" id="UP000006671"/>
    </source>
</evidence>
<evidence type="ECO:0000313" key="1">
    <source>
        <dbReference type="EMBL" id="EFC42022.1"/>
    </source>
</evidence>
<sequence>MKNELSRYTSELSTEDFDFVKQWKGPIKIDKRYLPEWVKTSSAIVQLLVTDEKKKKKHGKSAASQEDDEHVLKHASGIKIVVEGYEEITKHDSINVANSPSHTSISINSKGILTPKKSVTPTVDIVKAINSKTSKPKEAKSADSVTSPLGDEADFLMRENIQEDNIPPFVETQHILTKKEKPSLCIRGLDLGYTSERQRQQLIVWKNKKLTFRDLDLPEDVEEYLDDMDDPFIYDEFLSFLTDQKD</sequence>
<gene>
    <name evidence="1" type="ORF">NAEGRDRAFT_50718</name>
</gene>
<dbReference type="VEuPathDB" id="AmoebaDB:NAEGRDRAFT_50718"/>
<dbReference type="Proteomes" id="UP000006671">
    <property type="component" value="Unassembled WGS sequence"/>
</dbReference>
<keyword evidence="2" id="KW-1185">Reference proteome</keyword>
<proteinExistence type="predicted"/>
<dbReference type="RefSeq" id="XP_002674766.1">
    <property type="nucleotide sequence ID" value="XM_002674720.1"/>
</dbReference>
<dbReference type="KEGG" id="ngr:NAEGRDRAFT_50718"/>
<organism evidence="2">
    <name type="scientific">Naegleria gruberi</name>
    <name type="common">Amoeba</name>
    <dbReference type="NCBI Taxonomy" id="5762"/>
    <lineage>
        <taxon>Eukaryota</taxon>
        <taxon>Discoba</taxon>
        <taxon>Heterolobosea</taxon>
        <taxon>Tetramitia</taxon>
        <taxon>Eutetramitia</taxon>
        <taxon>Vahlkampfiidae</taxon>
        <taxon>Naegleria</taxon>
    </lineage>
</organism>
<dbReference type="InParanoid" id="D2VM94"/>
<reference evidence="1 2" key="1">
    <citation type="journal article" date="2010" name="Cell">
        <title>The genome of Naegleria gruberi illuminates early eukaryotic versatility.</title>
        <authorList>
            <person name="Fritz-Laylin L.K."/>
            <person name="Prochnik S.E."/>
            <person name="Ginger M.L."/>
            <person name="Dacks J.B."/>
            <person name="Carpenter M.L."/>
            <person name="Field M.C."/>
            <person name="Kuo A."/>
            <person name="Paredez A."/>
            <person name="Chapman J."/>
            <person name="Pham J."/>
            <person name="Shu S."/>
            <person name="Neupane R."/>
            <person name="Cipriano M."/>
            <person name="Mancuso J."/>
            <person name="Tu H."/>
            <person name="Salamov A."/>
            <person name="Lindquist E."/>
            <person name="Shapiro H."/>
            <person name="Lucas S."/>
            <person name="Grigoriev I.V."/>
            <person name="Cande W.Z."/>
            <person name="Fulton C."/>
            <person name="Rokhsar D.S."/>
            <person name="Dawson S.C."/>
        </authorList>
    </citation>
    <scope>NUCLEOTIDE SEQUENCE [LARGE SCALE GENOMIC DNA]</scope>
    <source>
        <strain evidence="1 2">NEG-M</strain>
    </source>
</reference>
<accession>D2VM94</accession>
<dbReference type="EMBL" id="GG738882">
    <property type="protein sequence ID" value="EFC42022.1"/>
    <property type="molecule type" value="Genomic_DNA"/>
</dbReference>
<protein>
    <submittedName>
        <fullName evidence="1">Predicted protein</fullName>
    </submittedName>
</protein>
<dbReference type="AlphaFoldDB" id="D2VM94"/>
<name>D2VM94_NAEGR</name>